<evidence type="ECO:0000259" key="1">
    <source>
        <dbReference type="Pfam" id="PF13456"/>
    </source>
</evidence>
<sequence length="349" mass="40419">MEESGRWKLELVHELIEGGKWKNDLLQHWFNETDVNLITNIPLSLYDRKDRLFWNYSKSGIYTVKSGYAVAKEQSEKGNQRLAPDPEISWEVRKHTVWKRLWGLNVKMKLKHFLWRCLQNGMATNEALYKRLGTSNKICYCCGEETETIKHIFFFYPKAKVVWKLAPVRWEGLVALQGKLWRWWEAVMQVAKETQGVDRIRLTVQQQWEPPKEGTMMMNIDAAISAKMVRSGLGIIARNWRGVIVKVKGITDRRKGDAATEETLAIRSALEMAQGAGWTNIEVQSDCKYVVSLINTDNVQEGRLQTLLEDIDVLKKRFESCNFSFVPRTANSCSHELAQFVVKATRNFE</sequence>
<evidence type="ECO:0000313" key="3">
    <source>
        <dbReference type="Proteomes" id="UP001652660"/>
    </source>
</evidence>
<dbReference type="InterPro" id="IPR012337">
    <property type="entry name" value="RNaseH-like_sf"/>
</dbReference>
<dbReference type="InterPro" id="IPR026960">
    <property type="entry name" value="RVT-Znf"/>
</dbReference>
<organism evidence="3 4">
    <name type="scientific">Coffea arabica</name>
    <name type="common">Arabian coffee</name>
    <dbReference type="NCBI Taxonomy" id="13443"/>
    <lineage>
        <taxon>Eukaryota</taxon>
        <taxon>Viridiplantae</taxon>
        <taxon>Streptophyta</taxon>
        <taxon>Embryophyta</taxon>
        <taxon>Tracheophyta</taxon>
        <taxon>Spermatophyta</taxon>
        <taxon>Magnoliopsida</taxon>
        <taxon>eudicotyledons</taxon>
        <taxon>Gunneridae</taxon>
        <taxon>Pentapetalae</taxon>
        <taxon>asterids</taxon>
        <taxon>lamiids</taxon>
        <taxon>Gentianales</taxon>
        <taxon>Rubiaceae</taxon>
        <taxon>Ixoroideae</taxon>
        <taxon>Gardenieae complex</taxon>
        <taxon>Bertiereae - Coffeeae clade</taxon>
        <taxon>Coffeeae</taxon>
        <taxon>Coffea</taxon>
    </lineage>
</organism>
<evidence type="ECO:0000259" key="2">
    <source>
        <dbReference type="Pfam" id="PF13966"/>
    </source>
</evidence>
<proteinExistence type="predicted"/>
<keyword evidence="3" id="KW-1185">Reference proteome</keyword>
<dbReference type="InterPro" id="IPR036397">
    <property type="entry name" value="RNaseH_sf"/>
</dbReference>
<dbReference type="Gene3D" id="3.30.420.10">
    <property type="entry name" value="Ribonuclease H-like superfamily/Ribonuclease H"/>
    <property type="match status" value="1"/>
</dbReference>
<dbReference type="Pfam" id="PF13456">
    <property type="entry name" value="RVT_3"/>
    <property type="match status" value="1"/>
</dbReference>
<dbReference type="InterPro" id="IPR002156">
    <property type="entry name" value="RNaseH_domain"/>
</dbReference>
<name>A0ABM4VCD0_COFAR</name>
<dbReference type="RefSeq" id="XP_071917188.1">
    <property type="nucleotide sequence ID" value="XM_072061087.1"/>
</dbReference>
<evidence type="ECO:0000313" key="4">
    <source>
        <dbReference type="RefSeq" id="XP_071917188.1"/>
    </source>
</evidence>
<dbReference type="PANTHER" id="PTHR47074:SF48">
    <property type="entry name" value="POLYNUCLEOTIDYL TRANSFERASE, RIBONUCLEASE H-LIKE SUPERFAMILY PROTEIN"/>
    <property type="match status" value="1"/>
</dbReference>
<gene>
    <name evidence="4" type="primary">LOC113704775</name>
</gene>
<dbReference type="Pfam" id="PF13966">
    <property type="entry name" value="zf-RVT"/>
    <property type="match status" value="1"/>
</dbReference>
<dbReference type="InterPro" id="IPR044730">
    <property type="entry name" value="RNase_H-like_dom_plant"/>
</dbReference>
<dbReference type="Proteomes" id="UP001652660">
    <property type="component" value="Chromosome 8e"/>
</dbReference>
<protein>
    <submittedName>
        <fullName evidence="4">Uncharacterized protein</fullName>
    </submittedName>
</protein>
<reference evidence="4" key="1">
    <citation type="submission" date="2025-08" db="UniProtKB">
        <authorList>
            <consortium name="RefSeq"/>
        </authorList>
    </citation>
    <scope>IDENTIFICATION</scope>
    <source>
        <tissue evidence="4">Leaves</tissue>
    </source>
</reference>
<feature type="domain" description="Reverse transcriptase zinc-binding" evidence="2">
    <location>
        <begin position="62"/>
        <end position="163"/>
    </location>
</feature>
<dbReference type="PANTHER" id="PTHR47074">
    <property type="entry name" value="BNAC02G40300D PROTEIN"/>
    <property type="match status" value="1"/>
</dbReference>
<dbReference type="SUPFAM" id="SSF53098">
    <property type="entry name" value="Ribonuclease H-like"/>
    <property type="match status" value="1"/>
</dbReference>
<dbReference type="CDD" id="cd06222">
    <property type="entry name" value="RNase_H_like"/>
    <property type="match status" value="1"/>
</dbReference>
<dbReference type="GeneID" id="113704775"/>
<dbReference type="InterPro" id="IPR052929">
    <property type="entry name" value="RNase_H-like_EbsB-rel"/>
</dbReference>
<accession>A0ABM4VCD0</accession>
<feature type="domain" description="RNase H type-1" evidence="1">
    <location>
        <begin position="219"/>
        <end position="340"/>
    </location>
</feature>